<name>A0A2A6CTL5_PRIPA</name>
<dbReference type="EnsemblMetazoa" id="PPA45091.1">
    <property type="protein sequence ID" value="PPA45091.1"/>
    <property type="gene ID" value="WBGene00283460"/>
</dbReference>
<reference evidence="2" key="2">
    <citation type="submission" date="2022-06" db="UniProtKB">
        <authorList>
            <consortium name="EnsemblMetazoa"/>
        </authorList>
    </citation>
    <scope>IDENTIFICATION</scope>
    <source>
        <strain evidence="2">PS312</strain>
    </source>
</reference>
<sequence length="142" mass="15157">MDSIENEATDAPIIEGMNIAHATAMQMKITLTSPPSPTARSSTWSSFAPRGSPQREFGQMRQAIEQAGNLMGTSSLNKARVGRKTRNSKKKSSRMANAVARQKSDICNTCGVGENMPTPNAIVFVTEVIAIEGATSSKTALK</sequence>
<accession>A0A2A6CTL5</accession>
<keyword evidence="3" id="KW-1185">Reference proteome</keyword>
<evidence type="ECO:0000313" key="3">
    <source>
        <dbReference type="Proteomes" id="UP000005239"/>
    </source>
</evidence>
<proteinExistence type="predicted"/>
<protein>
    <submittedName>
        <fullName evidence="2">Uncharacterized protein</fullName>
    </submittedName>
</protein>
<reference evidence="3" key="1">
    <citation type="journal article" date="2008" name="Nat. Genet.">
        <title>The Pristionchus pacificus genome provides a unique perspective on nematode lifestyle and parasitism.</title>
        <authorList>
            <person name="Dieterich C."/>
            <person name="Clifton S.W."/>
            <person name="Schuster L.N."/>
            <person name="Chinwalla A."/>
            <person name="Delehaunty K."/>
            <person name="Dinkelacker I."/>
            <person name="Fulton L."/>
            <person name="Fulton R."/>
            <person name="Godfrey J."/>
            <person name="Minx P."/>
            <person name="Mitreva M."/>
            <person name="Roeseler W."/>
            <person name="Tian H."/>
            <person name="Witte H."/>
            <person name="Yang S.P."/>
            <person name="Wilson R.K."/>
            <person name="Sommer R.J."/>
        </authorList>
    </citation>
    <scope>NUCLEOTIDE SEQUENCE [LARGE SCALE GENOMIC DNA]</scope>
    <source>
        <strain evidence="3">PS312</strain>
    </source>
</reference>
<dbReference type="AlphaFoldDB" id="A0A2A6CTL5"/>
<evidence type="ECO:0000256" key="1">
    <source>
        <dbReference type="SAM" id="MobiDB-lite"/>
    </source>
</evidence>
<gene>
    <name evidence="2" type="primary">WBGene00283460</name>
</gene>
<accession>A0A8R1V034</accession>
<feature type="region of interest" description="Disordered" evidence="1">
    <location>
        <begin position="32"/>
        <end position="100"/>
    </location>
</feature>
<organism evidence="2 3">
    <name type="scientific">Pristionchus pacificus</name>
    <name type="common">Parasitic nematode worm</name>
    <dbReference type="NCBI Taxonomy" id="54126"/>
    <lineage>
        <taxon>Eukaryota</taxon>
        <taxon>Metazoa</taxon>
        <taxon>Ecdysozoa</taxon>
        <taxon>Nematoda</taxon>
        <taxon>Chromadorea</taxon>
        <taxon>Rhabditida</taxon>
        <taxon>Rhabditina</taxon>
        <taxon>Diplogasteromorpha</taxon>
        <taxon>Diplogasteroidea</taxon>
        <taxon>Neodiplogasteridae</taxon>
        <taxon>Pristionchus</taxon>
    </lineage>
</organism>
<dbReference type="Proteomes" id="UP000005239">
    <property type="component" value="Unassembled WGS sequence"/>
</dbReference>
<evidence type="ECO:0000313" key="2">
    <source>
        <dbReference type="EnsemblMetazoa" id="PPA45091.1"/>
    </source>
</evidence>
<feature type="compositionally biased region" description="Basic residues" evidence="1">
    <location>
        <begin position="80"/>
        <end position="93"/>
    </location>
</feature>